<comment type="subcellular location">
    <subcellularLocation>
        <location evidence="1">Cell membrane</location>
        <topology evidence="1">Multi-pass membrane protein</topology>
    </subcellularLocation>
</comment>
<keyword evidence="11" id="KW-1185">Reference proteome</keyword>
<feature type="transmembrane region" description="Helical" evidence="8">
    <location>
        <begin position="202"/>
        <end position="222"/>
    </location>
</feature>
<dbReference type="AlphaFoldDB" id="A9DP59"/>
<feature type="domain" description="Glycosyltransferase RgtA/B/C/D-like" evidence="9">
    <location>
        <begin position="72"/>
        <end position="220"/>
    </location>
</feature>
<evidence type="ECO:0000313" key="11">
    <source>
        <dbReference type="Proteomes" id="UP000002945"/>
    </source>
</evidence>
<feature type="transmembrane region" description="Helical" evidence="8">
    <location>
        <begin position="137"/>
        <end position="155"/>
    </location>
</feature>
<dbReference type="eggNOG" id="ENOG502ZJ6D">
    <property type="taxonomic scope" value="Bacteria"/>
</dbReference>
<name>A9DP59_9FLAO</name>
<feature type="transmembrane region" description="Helical" evidence="8">
    <location>
        <begin position="299"/>
        <end position="316"/>
    </location>
</feature>
<keyword evidence="3" id="KW-0328">Glycosyltransferase</keyword>
<evidence type="ECO:0000256" key="2">
    <source>
        <dbReference type="ARBA" id="ARBA00022475"/>
    </source>
</evidence>
<dbReference type="HOGENOM" id="CLU_570834_0_0_10"/>
<evidence type="ECO:0000256" key="8">
    <source>
        <dbReference type="SAM" id="Phobius"/>
    </source>
</evidence>
<evidence type="ECO:0000256" key="7">
    <source>
        <dbReference type="ARBA" id="ARBA00023136"/>
    </source>
</evidence>
<dbReference type="PANTHER" id="PTHR33908">
    <property type="entry name" value="MANNOSYLTRANSFERASE YKCB-RELATED"/>
    <property type="match status" value="1"/>
</dbReference>
<feature type="transmembrane region" description="Helical" evidence="8">
    <location>
        <begin position="167"/>
        <end position="196"/>
    </location>
</feature>
<dbReference type="InterPro" id="IPR050297">
    <property type="entry name" value="LipidA_mod_glycosyltrf_83"/>
</dbReference>
<dbReference type="GO" id="GO:0016763">
    <property type="term" value="F:pentosyltransferase activity"/>
    <property type="evidence" value="ECO:0007669"/>
    <property type="project" value="TreeGrafter"/>
</dbReference>
<keyword evidence="2" id="KW-1003">Cell membrane</keyword>
<evidence type="ECO:0000256" key="6">
    <source>
        <dbReference type="ARBA" id="ARBA00022989"/>
    </source>
</evidence>
<evidence type="ECO:0000256" key="1">
    <source>
        <dbReference type="ARBA" id="ARBA00004651"/>
    </source>
</evidence>
<evidence type="ECO:0000313" key="10">
    <source>
        <dbReference type="EMBL" id="EDP97361.1"/>
    </source>
</evidence>
<feature type="transmembrane region" description="Helical" evidence="8">
    <location>
        <begin position="9"/>
        <end position="30"/>
    </location>
</feature>
<evidence type="ECO:0000256" key="4">
    <source>
        <dbReference type="ARBA" id="ARBA00022679"/>
    </source>
</evidence>
<feature type="transmembrane region" description="Helical" evidence="8">
    <location>
        <begin position="322"/>
        <end position="339"/>
    </location>
</feature>
<evidence type="ECO:0000256" key="3">
    <source>
        <dbReference type="ARBA" id="ARBA00022676"/>
    </source>
</evidence>
<accession>A9DP59</accession>
<organism evidence="10 11">
    <name type="scientific">Kordia algicida OT-1</name>
    <dbReference type="NCBI Taxonomy" id="391587"/>
    <lineage>
        <taxon>Bacteria</taxon>
        <taxon>Pseudomonadati</taxon>
        <taxon>Bacteroidota</taxon>
        <taxon>Flavobacteriia</taxon>
        <taxon>Flavobacteriales</taxon>
        <taxon>Flavobacteriaceae</taxon>
        <taxon>Kordia</taxon>
    </lineage>
</organism>
<protein>
    <recommendedName>
        <fullName evidence="9">Glycosyltransferase RgtA/B/C/D-like domain-containing protein</fullName>
    </recommendedName>
</protein>
<dbReference type="Proteomes" id="UP000002945">
    <property type="component" value="Unassembled WGS sequence"/>
</dbReference>
<dbReference type="GO" id="GO:0005886">
    <property type="term" value="C:plasma membrane"/>
    <property type="evidence" value="ECO:0007669"/>
    <property type="project" value="UniProtKB-SubCell"/>
</dbReference>
<comment type="caution">
    <text evidence="10">The sequence shown here is derived from an EMBL/GenBank/DDBJ whole genome shotgun (WGS) entry which is preliminary data.</text>
</comment>
<keyword evidence="4" id="KW-0808">Transferase</keyword>
<dbReference type="STRING" id="391587.KAOT1_19402"/>
<feature type="transmembrane region" description="Helical" evidence="8">
    <location>
        <begin position="351"/>
        <end position="374"/>
    </location>
</feature>
<keyword evidence="6 8" id="KW-1133">Transmembrane helix</keyword>
<keyword evidence="5 8" id="KW-0812">Transmembrane</keyword>
<proteinExistence type="predicted"/>
<evidence type="ECO:0000256" key="5">
    <source>
        <dbReference type="ARBA" id="ARBA00022692"/>
    </source>
</evidence>
<feature type="transmembrane region" description="Helical" evidence="8">
    <location>
        <begin position="75"/>
        <end position="103"/>
    </location>
</feature>
<keyword evidence="7 8" id="KW-0472">Membrane</keyword>
<feature type="transmembrane region" description="Helical" evidence="8">
    <location>
        <begin position="263"/>
        <end position="287"/>
    </location>
</feature>
<evidence type="ECO:0000259" key="9">
    <source>
        <dbReference type="Pfam" id="PF13231"/>
    </source>
</evidence>
<reference evidence="10 11" key="1">
    <citation type="journal article" date="2011" name="J. Bacteriol.">
        <title>Genome sequence of the algicidal bacterium Kordia algicida OT-1.</title>
        <authorList>
            <person name="Lee H.S."/>
            <person name="Kang S.G."/>
            <person name="Kwon K.K."/>
            <person name="Lee J.H."/>
            <person name="Kim S.J."/>
        </authorList>
    </citation>
    <scope>NUCLEOTIDE SEQUENCE [LARGE SCALE GENOMIC DNA]</scope>
    <source>
        <strain evidence="10 11">OT-1</strain>
    </source>
</reference>
<dbReference type="PANTHER" id="PTHR33908:SF11">
    <property type="entry name" value="MEMBRANE PROTEIN"/>
    <property type="match status" value="1"/>
</dbReference>
<dbReference type="Pfam" id="PF13231">
    <property type="entry name" value="PMT_2"/>
    <property type="match status" value="1"/>
</dbReference>
<dbReference type="EMBL" id="ABIB01000002">
    <property type="protein sequence ID" value="EDP97361.1"/>
    <property type="molecule type" value="Genomic_DNA"/>
</dbReference>
<dbReference type="InterPro" id="IPR038731">
    <property type="entry name" value="RgtA/B/C-like"/>
</dbReference>
<gene>
    <name evidence="10" type="ORF">KAOT1_19402</name>
</gene>
<sequence>MKPSKLTAFFYQNLTLFCIPLLCMLALRIVGFDGLYGQDSYEYLRYANAIQTYITDGIHPGNYFWPVLYPTLGSLLGFLFGSTAFALQLISCLSFSIACIYIYKTIRLLYPKTDFRFYYVLIFGVFCPFLLKMGLIVMSDALTLVFVVLAFYFFFKSYYKNTSLAPIFIFATCALMTRYASIFITFPIIVYTLYLIWKRKQFIQLGIAALLSIFVSIPFLIFQWNALFEASSNPFLKMWSVSNFFQSSFTTQDGVTDYTFPNFIYTLYLFFHPGFIFLGSILSVITLRNYKSLFSFHQKILLICSALYIFFLAGIPFQNPRVLGLVFPLILIVLFPAFVRLMQLKYIKQLVIALGIFFVALQLFFFSMTFKLIFERTIIEKELETMIKPYENNTLYSFDVDLAMQGRGLNFEYKNMFLERYEKFQPNDLILFDSERYQTQWKDKTPMQNWEFIEQNYQLKILETHPEGWKLYRIIQKK</sequence>
<dbReference type="GO" id="GO:0009103">
    <property type="term" value="P:lipopolysaccharide biosynthetic process"/>
    <property type="evidence" value="ECO:0007669"/>
    <property type="project" value="UniProtKB-ARBA"/>
</dbReference>